<dbReference type="GO" id="GO:0006220">
    <property type="term" value="P:pyrimidine nucleotide metabolic process"/>
    <property type="evidence" value="ECO:0007669"/>
    <property type="project" value="UniProtKB-UniRule"/>
</dbReference>
<dbReference type="EC" id="2.7.4.25" evidence="8"/>
<gene>
    <name evidence="8" type="primary">cmk</name>
    <name evidence="10" type="ORF">AVDCRST_MAG86-123</name>
</gene>
<dbReference type="GO" id="GO:0005524">
    <property type="term" value="F:ATP binding"/>
    <property type="evidence" value="ECO:0007669"/>
    <property type="project" value="UniProtKB-UniRule"/>
</dbReference>
<evidence type="ECO:0000259" key="9">
    <source>
        <dbReference type="Pfam" id="PF02224"/>
    </source>
</evidence>
<feature type="binding site" evidence="8">
    <location>
        <begin position="15"/>
        <end position="23"/>
    </location>
    <ligand>
        <name>ATP</name>
        <dbReference type="ChEBI" id="CHEBI:30616"/>
    </ligand>
</feature>
<evidence type="ECO:0000313" key="10">
    <source>
        <dbReference type="EMBL" id="CAA9554845.1"/>
    </source>
</evidence>
<comment type="similarity">
    <text evidence="1 8">Belongs to the cytidylate kinase family. Type 1 subfamily.</text>
</comment>
<evidence type="ECO:0000256" key="1">
    <source>
        <dbReference type="ARBA" id="ARBA00009427"/>
    </source>
</evidence>
<dbReference type="GO" id="GO:0036431">
    <property type="term" value="F:dCMP kinase activity"/>
    <property type="evidence" value="ECO:0007669"/>
    <property type="project" value="InterPro"/>
</dbReference>
<keyword evidence="8" id="KW-0963">Cytoplasm</keyword>
<evidence type="ECO:0000256" key="4">
    <source>
        <dbReference type="ARBA" id="ARBA00022777"/>
    </source>
</evidence>
<comment type="catalytic activity">
    <reaction evidence="7 8">
        <text>CMP + ATP = CDP + ADP</text>
        <dbReference type="Rhea" id="RHEA:11600"/>
        <dbReference type="ChEBI" id="CHEBI:30616"/>
        <dbReference type="ChEBI" id="CHEBI:58069"/>
        <dbReference type="ChEBI" id="CHEBI:60377"/>
        <dbReference type="ChEBI" id="CHEBI:456216"/>
        <dbReference type="EC" id="2.7.4.25"/>
    </reaction>
</comment>
<comment type="subcellular location">
    <subcellularLocation>
        <location evidence="8">Cytoplasm</location>
    </subcellularLocation>
</comment>
<dbReference type="GO" id="GO:0005737">
    <property type="term" value="C:cytoplasm"/>
    <property type="evidence" value="ECO:0007669"/>
    <property type="project" value="UniProtKB-SubCell"/>
</dbReference>
<dbReference type="NCBIfam" id="TIGR00017">
    <property type="entry name" value="cmk"/>
    <property type="match status" value="1"/>
</dbReference>
<dbReference type="HAMAP" id="MF_00238">
    <property type="entry name" value="Cytidyl_kinase_type1"/>
    <property type="match status" value="1"/>
</dbReference>
<feature type="domain" description="Cytidylate kinase" evidence="9">
    <location>
        <begin position="11"/>
        <end position="214"/>
    </location>
</feature>
<evidence type="ECO:0000256" key="6">
    <source>
        <dbReference type="ARBA" id="ARBA00047615"/>
    </source>
</evidence>
<name>A0A6J4UM55_9DEIN</name>
<evidence type="ECO:0000256" key="8">
    <source>
        <dbReference type="HAMAP-Rule" id="MF_00238"/>
    </source>
</evidence>
<dbReference type="CDD" id="cd02020">
    <property type="entry name" value="CMPK"/>
    <property type="match status" value="1"/>
</dbReference>
<evidence type="ECO:0000256" key="2">
    <source>
        <dbReference type="ARBA" id="ARBA00022679"/>
    </source>
</evidence>
<keyword evidence="4 8" id="KW-0418">Kinase</keyword>
<accession>A0A6J4UM55</accession>
<dbReference type="Pfam" id="PF02224">
    <property type="entry name" value="Cytidylate_kin"/>
    <property type="match status" value="1"/>
</dbReference>
<proteinExistence type="inferred from homology"/>
<evidence type="ECO:0000256" key="7">
    <source>
        <dbReference type="ARBA" id="ARBA00048478"/>
    </source>
</evidence>
<comment type="catalytic activity">
    <reaction evidence="6 8">
        <text>dCMP + ATP = dCDP + ADP</text>
        <dbReference type="Rhea" id="RHEA:25094"/>
        <dbReference type="ChEBI" id="CHEBI:30616"/>
        <dbReference type="ChEBI" id="CHEBI:57566"/>
        <dbReference type="ChEBI" id="CHEBI:58593"/>
        <dbReference type="ChEBI" id="CHEBI:456216"/>
        <dbReference type="EC" id="2.7.4.25"/>
    </reaction>
</comment>
<dbReference type="InterPro" id="IPR011994">
    <property type="entry name" value="Cytidylate_kinase_dom"/>
</dbReference>
<dbReference type="AlphaFoldDB" id="A0A6J4UM55"/>
<protein>
    <recommendedName>
        <fullName evidence="8">Cytidylate kinase</fullName>
        <shortName evidence="8">CK</shortName>
        <ecNumber evidence="8">2.7.4.25</ecNumber>
    </recommendedName>
    <alternativeName>
        <fullName evidence="8">Cytidine monophosphate kinase</fullName>
        <shortName evidence="8">CMP kinase</shortName>
    </alternativeName>
</protein>
<dbReference type="InterPro" id="IPR003136">
    <property type="entry name" value="Cytidylate_kin"/>
</dbReference>
<evidence type="ECO:0000256" key="3">
    <source>
        <dbReference type="ARBA" id="ARBA00022741"/>
    </source>
</evidence>
<keyword evidence="5 8" id="KW-0067">ATP-binding</keyword>
<dbReference type="InterPro" id="IPR027417">
    <property type="entry name" value="P-loop_NTPase"/>
</dbReference>
<dbReference type="Gene3D" id="3.40.50.300">
    <property type="entry name" value="P-loop containing nucleotide triphosphate hydrolases"/>
    <property type="match status" value="1"/>
</dbReference>
<sequence length="217" mass="23451">MIKPVATQRVIALDGPAASGKSSVARLVAERLGVPYVSSGLLYRAATYLAQRRGVGLDDEAALVQLLTAMQVRLEVQIGLPNRVRVGDDVLENAALHTDTVDAGVSVVARHPRVRAWVDARLRELEGVFVVEGRDMGTVVFPGAVHKFYLSAPAEVRAARRVGERAADLAEVTEALKRRDALDRAQLRPARDARHLDTRELTLAEVVAEVLSAIGPL</sequence>
<keyword evidence="2 8" id="KW-0808">Transferase</keyword>
<keyword evidence="3 8" id="KW-0547">Nucleotide-binding</keyword>
<dbReference type="SUPFAM" id="SSF52540">
    <property type="entry name" value="P-loop containing nucleoside triphosphate hydrolases"/>
    <property type="match status" value="1"/>
</dbReference>
<reference evidence="10" key="1">
    <citation type="submission" date="2020-02" db="EMBL/GenBank/DDBJ databases">
        <authorList>
            <person name="Meier V. D."/>
        </authorList>
    </citation>
    <scope>NUCLEOTIDE SEQUENCE</scope>
    <source>
        <strain evidence="10">AVDCRST_MAG86</strain>
    </source>
</reference>
<evidence type="ECO:0000256" key="5">
    <source>
        <dbReference type="ARBA" id="ARBA00022840"/>
    </source>
</evidence>
<organism evidence="10">
    <name type="scientific">uncultured Truepera sp</name>
    <dbReference type="NCBI Taxonomy" id="543023"/>
    <lineage>
        <taxon>Bacteria</taxon>
        <taxon>Thermotogati</taxon>
        <taxon>Deinococcota</taxon>
        <taxon>Deinococci</taxon>
        <taxon>Trueperales</taxon>
        <taxon>Trueperaceae</taxon>
        <taxon>Truepera</taxon>
        <taxon>environmental samples</taxon>
    </lineage>
</organism>
<dbReference type="EMBL" id="CADCWP010000010">
    <property type="protein sequence ID" value="CAA9554845.1"/>
    <property type="molecule type" value="Genomic_DNA"/>
</dbReference>